<feature type="domain" description="Protein kinase" evidence="1">
    <location>
        <begin position="1"/>
        <end position="213"/>
    </location>
</feature>
<dbReference type="Gene3D" id="1.10.510.10">
    <property type="entry name" value="Transferase(Phosphotransferase) domain 1"/>
    <property type="match status" value="1"/>
</dbReference>
<sequence length="259" mass="28763">MGDHPRIAKYYGRLEDGGLLLEFATGGGLNSFRKIFPQASQPLLRLWCLQLTEGIVHTHSHNILITNIHAGNAVVDLATLGVKLVDFGGAVIDRSPVCIWETSTHHLPRPDFTASVKSDLFALGHTLLTILLGHHPRDPTNGAGHYSPEEEEWVEAFHTETEQQYRAGIFPDVSQLQPSALGEVLRGCWEQRFESAQEVLDALKGALDDVDVFKTGDDRRAALGTRVELTNWEEFVETVSDDEIYSGVISTEVERYSMV</sequence>
<dbReference type="GO" id="GO:0005737">
    <property type="term" value="C:cytoplasm"/>
    <property type="evidence" value="ECO:0007669"/>
    <property type="project" value="TreeGrafter"/>
</dbReference>
<dbReference type="Pfam" id="PF00069">
    <property type="entry name" value="Pkinase"/>
    <property type="match status" value="1"/>
</dbReference>
<dbReference type="PANTHER" id="PTHR24361:SF850">
    <property type="entry name" value="MAP KINASE KINASE KINASE MKH1"/>
    <property type="match status" value="1"/>
</dbReference>
<keyword evidence="2" id="KW-0808">Transferase</keyword>
<dbReference type="InterPro" id="IPR011009">
    <property type="entry name" value="Kinase-like_dom_sf"/>
</dbReference>
<reference evidence="2 3" key="1">
    <citation type="submission" date="2016-07" db="EMBL/GenBank/DDBJ databases">
        <title>Pervasive Adenine N6-methylation of Active Genes in Fungi.</title>
        <authorList>
            <consortium name="DOE Joint Genome Institute"/>
            <person name="Mondo S.J."/>
            <person name="Dannebaum R.O."/>
            <person name="Kuo R.C."/>
            <person name="Labutti K."/>
            <person name="Haridas S."/>
            <person name="Kuo A."/>
            <person name="Salamov A."/>
            <person name="Ahrendt S.R."/>
            <person name="Lipzen A."/>
            <person name="Sullivan W."/>
            <person name="Andreopoulos W.B."/>
            <person name="Clum A."/>
            <person name="Lindquist E."/>
            <person name="Daum C."/>
            <person name="Ramamoorthy G.K."/>
            <person name="Gryganskyi A."/>
            <person name="Culley D."/>
            <person name="Magnuson J.K."/>
            <person name="James T.Y."/>
            <person name="O'Malley M.A."/>
            <person name="Stajich J.E."/>
            <person name="Spatafora J.W."/>
            <person name="Visel A."/>
            <person name="Grigoriev I.V."/>
        </authorList>
    </citation>
    <scope>NUCLEOTIDE SEQUENCE [LARGE SCALE GENOMIC DNA]</scope>
    <source>
        <strain evidence="2 3">62-1032</strain>
    </source>
</reference>
<organism evidence="2 3">
    <name type="scientific">Leucosporidium creatinivorum</name>
    <dbReference type="NCBI Taxonomy" id="106004"/>
    <lineage>
        <taxon>Eukaryota</taxon>
        <taxon>Fungi</taxon>
        <taxon>Dikarya</taxon>
        <taxon>Basidiomycota</taxon>
        <taxon>Pucciniomycotina</taxon>
        <taxon>Microbotryomycetes</taxon>
        <taxon>Leucosporidiales</taxon>
        <taxon>Leucosporidium</taxon>
    </lineage>
</organism>
<dbReference type="PANTHER" id="PTHR24361">
    <property type="entry name" value="MITOGEN-ACTIVATED KINASE KINASE KINASE"/>
    <property type="match status" value="1"/>
</dbReference>
<dbReference type="PROSITE" id="PS50011">
    <property type="entry name" value="PROTEIN_KINASE_DOM"/>
    <property type="match status" value="1"/>
</dbReference>
<dbReference type="EMBL" id="MCGR01000043">
    <property type="protein sequence ID" value="ORY74059.1"/>
    <property type="molecule type" value="Genomic_DNA"/>
</dbReference>
<evidence type="ECO:0000313" key="2">
    <source>
        <dbReference type="EMBL" id="ORY74059.1"/>
    </source>
</evidence>
<accession>A0A1Y2ER94</accession>
<dbReference type="STRING" id="106004.A0A1Y2ER94"/>
<dbReference type="Proteomes" id="UP000193467">
    <property type="component" value="Unassembled WGS sequence"/>
</dbReference>
<dbReference type="InterPro" id="IPR053235">
    <property type="entry name" value="Ser_Thr_kinase"/>
</dbReference>
<dbReference type="AlphaFoldDB" id="A0A1Y2ER94"/>
<keyword evidence="2" id="KW-0418">Kinase</keyword>
<dbReference type="InParanoid" id="A0A1Y2ER94"/>
<dbReference type="GO" id="GO:0004674">
    <property type="term" value="F:protein serine/threonine kinase activity"/>
    <property type="evidence" value="ECO:0007669"/>
    <property type="project" value="TreeGrafter"/>
</dbReference>
<comment type="caution">
    <text evidence="2">The sequence shown here is derived from an EMBL/GenBank/DDBJ whole genome shotgun (WGS) entry which is preliminary data.</text>
</comment>
<dbReference type="InterPro" id="IPR000719">
    <property type="entry name" value="Prot_kinase_dom"/>
</dbReference>
<dbReference type="OrthoDB" id="2802511at2759"/>
<name>A0A1Y2ER94_9BASI</name>
<gene>
    <name evidence="2" type="ORF">BCR35DRAFT_306846</name>
</gene>
<dbReference type="SUPFAM" id="SSF56112">
    <property type="entry name" value="Protein kinase-like (PK-like)"/>
    <property type="match status" value="1"/>
</dbReference>
<protein>
    <submittedName>
        <fullName evidence="2">Kinase-like domain-containing protein</fullName>
    </submittedName>
</protein>
<proteinExistence type="predicted"/>
<keyword evidence="3" id="KW-1185">Reference proteome</keyword>
<evidence type="ECO:0000259" key="1">
    <source>
        <dbReference type="PROSITE" id="PS50011"/>
    </source>
</evidence>
<dbReference type="GO" id="GO:0005524">
    <property type="term" value="F:ATP binding"/>
    <property type="evidence" value="ECO:0007669"/>
    <property type="project" value="InterPro"/>
</dbReference>
<evidence type="ECO:0000313" key="3">
    <source>
        <dbReference type="Proteomes" id="UP000193467"/>
    </source>
</evidence>